<organism evidence="1 2">
    <name type="scientific">Gossypium trilobum</name>
    <dbReference type="NCBI Taxonomy" id="34281"/>
    <lineage>
        <taxon>Eukaryota</taxon>
        <taxon>Viridiplantae</taxon>
        <taxon>Streptophyta</taxon>
        <taxon>Embryophyta</taxon>
        <taxon>Tracheophyta</taxon>
        <taxon>Spermatophyta</taxon>
        <taxon>Magnoliopsida</taxon>
        <taxon>eudicotyledons</taxon>
        <taxon>Gunneridae</taxon>
        <taxon>Pentapetalae</taxon>
        <taxon>rosids</taxon>
        <taxon>malvids</taxon>
        <taxon>Malvales</taxon>
        <taxon>Malvaceae</taxon>
        <taxon>Malvoideae</taxon>
        <taxon>Gossypium</taxon>
    </lineage>
</organism>
<comment type="caution">
    <text evidence="1">The sequence shown here is derived from an EMBL/GenBank/DDBJ whole genome shotgun (WGS) entry which is preliminary data.</text>
</comment>
<dbReference type="AlphaFoldDB" id="A0A7J9FQ96"/>
<dbReference type="Proteomes" id="UP000593568">
    <property type="component" value="Unassembled WGS sequence"/>
</dbReference>
<gene>
    <name evidence="1" type="ORF">Gotri_024988</name>
</gene>
<reference evidence="1 2" key="1">
    <citation type="journal article" date="2019" name="Genome Biol. Evol.">
        <title>Insights into the evolution of the New World diploid cottons (Gossypium, subgenus Houzingenia) based on genome sequencing.</title>
        <authorList>
            <person name="Grover C.E."/>
            <person name="Arick M.A. 2nd"/>
            <person name="Thrash A."/>
            <person name="Conover J.L."/>
            <person name="Sanders W.S."/>
            <person name="Peterson D.G."/>
            <person name="Frelichowski J.E."/>
            <person name="Scheffler J.A."/>
            <person name="Scheffler B.E."/>
            <person name="Wendel J.F."/>
        </authorList>
    </citation>
    <scope>NUCLEOTIDE SEQUENCE [LARGE SCALE GENOMIC DNA]</scope>
    <source>
        <strain evidence="1">8</strain>
        <tissue evidence="1">Leaf</tissue>
    </source>
</reference>
<name>A0A7J9FQ96_9ROSI</name>
<proteinExistence type="predicted"/>
<sequence>MFLLQQEMTFQIKLQGVFGLPSREGQMYGNLCG</sequence>
<dbReference type="EMBL" id="JABEZW010225916">
    <property type="protein sequence ID" value="MBA0787477.1"/>
    <property type="molecule type" value="Genomic_DNA"/>
</dbReference>
<evidence type="ECO:0000313" key="1">
    <source>
        <dbReference type="EMBL" id="MBA0787477.1"/>
    </source>
</evidence>
<evidence type="ECO:0000313" key="2">
    <source>
        <dbReference type="Proteomes" id="UP000593568"/>
    </source>
</evidence>
<keyword evidence="2" id="KW-1185">Reference proteome</keyword>
<protein>
    <submittedName>
        <fullName evidence="1">Uncharacterized protein</fullName>
    </submittedName>
</protein>
<accession>A0A7J9FQ96</accession>